<accession>A0A2N0X8U8</accession>
<gene>
    <name evidence="1" type="ORF">CXB45_03040</name>
</gene>
<name>A0A2N0X8U8_9CORY</name>
<comment type="caution">
    <text evidence="1">The sequence shown here is derived from an EMBL/GenBank/DDBJ whole genome shotgun (WGS) entry which is preliminary data.</text>
</comment>
<sequence>MARTHRSARQAGTRFERQIADYLATHLDDRIDRRVKTGALDKGDIAGVRLPNGQKVVIECKDTTRLNLAGWIGEAQIEAANDGAAIGLVAHKRRGHGQPADQYITMTLADLTTLLGCAP</sequence>
<evidence type="ECO:0000313" key="2">
    <source>
        <dbReference type="Proteomes" id="UP000233249"/>
    </source>
</evidence>
<dbReference type="RefSeq" id="WP_101173138.1">
    <property type="nucleotide sequence ID" value="NZ_JAKRKB010000012.1"/>
</dbReference>
<dbReference type="OrthoDB" id="3630198at2"/>
<dbReference type="Proteomes" id="UP000233249">
    <property type="component" value="Unassembled WGS sequence"/>
</dbReference>
<evidence type="ECO:0000313" key="1">
    <source>
        <dbReference type="EMBL" id="PKF69136.1"/>
    </source>
</evidence>
<proteinExistence type="predicted"/>
<dbReference type="AlphaFoldDB" id="A0A2N0X8U8"/>
<protein>
    <recommendedName>
        <fullName evidence="3">Holliday junction resolvase</fullName>
    </recommendedName>
</protein>
<reference evidence="1 2" key="1">
    <citation type="submission" date="2017-12" db="EMBL/GenBank/DDBJ databases">
        <title>Corynebacterium mastitidis 16-1433 Genome.</title>
        <authorList>
            <person name="Gulvik C.A."/>
        </authorList>
    </citation>
    <scope>NUCLEOTIDE SEQUENCE [LARGE SCALE GENOMIC DNA]</scope>
    <source>
        <strain evidence="1 2">16-1433</strain>
    </source>
</reference>
<organism evidence="1 2">
    <name type="scientific">Corynebacterium mastitidis</name>
    <dbReference type="NCBI Taxonomy" id="161890"/>
    <lineage>
        <taxon>Bacteria</taxon>
        <taxon>Bacillati</taxon>
        <taxon>Actinomycetota</taxon>
        <taxon>Actinomycetes</taxon>
        <taxon>Mycobacteriales</taxon>
        <taxon>Corynebacteriaceae</taxon>
        <taxon>Corynebacterium</taxon>
    </lineage>
</organism>
<dbReference type="EMBL" id="PJAF01000006">
    <property type="protein sequence ID" value="PKF69136.1"/>
    <property type="molecule type" value="Genomic_DNA"/>
</dbReference>
<evidence type="ECO:0008006" key="3">
    <source>
        <dbReference type="Google" id="ProtNLM"/>
    </source>
</evidence>